<dbReference type="GO" id="GO:0005739">
    <property type="term" value="C:mitochondrion"/>
    <property type="evidence" value="ECO:0007669"/>
    <property type="project" value="TreeGrafter"/>
</dbReference>
<organism evidence="2 3">
    <name type="scientific">Staphylotrichum longicolle</name>
    <dbReference type="NCBI Taxonomy" id="669026"/>
    <lineage>
        <taxon>Eukaryota</taxon>
        <taxon>Fungi</taxon>
        <taxon>Dikarya</taxon>
        <taxon>Ascomycota</taxon>
        <taxon>Pezizomycotina</taxon>
        <taxon>Sordariomycetes</taxon>
        <taxon>Sordariomycetidae</taxon>
        <taxon>Sordariales</taxon>
        <taxon>Chaetomiaceae</taxon>
        <taxon>Staphylotrichum</taxon>
    </lineage>
</organism>
<dbReference type="Pfam" id="PF13344">
    <property type="entry name" value="Hydrolase_6"/>
    <property type="match status" value="1"/>
</dbReference>
<evidence type="ECO:0000256" key="1">
    <source>
        <dbReference type="SAM" id="MobiDB-lite"/>
    </source>
</evidence>
<reference evidence="2" key="1">
    <citation type="submission" date="2023-02" db="EMBL/GenBank/DDBJ databases">
        <authorList>
            <person name="Palmer J.M."/>
        </authorList>
    </citation>
    <scope>NUCLEOTIDE SEQUENCE</scope>
    <source>
        <strain evidence="2">FW57</strain>
    </source>
</reference>
<dbReference type="NCBIfam" id="TIGR01456">
    <property type="entry name" value="CECR5"/>
    <property type="match status" value="1"/>
</dbReference>
<dbReference type="InterPro" id="IPR036412">
    <property type="entry name" value="HAD-like_sf"/>
</dbReference>
<dbReference type="SUPFAM" id="SSF56784">
    <property type="entry name" value="HAD-like"/>
    <property type="match status" value="1"/>
</dbReference>
<dbReference type="PANTHER" id="PTHR14269:SF4">
    <property type="entry name" value="CAT EYE SYNDROME CRITICAL REGION PROTEIN 5"/>
    <property type="match status" value="1"/>
</dbReference>
<protein>
    <recommendedName>
        <fullName evidence="4">Phosphatidyl synthase</fullName>
    </recommendedName>
</protein>
<dbReference type="NCBIfam" id="TIGR01460">
    <property type="entry name" value="HAD-SF-IIA"/>
    <property type="match status" value="1"/>
</dbReference>
<dbReference type="Pfam" id="PF13242">
    <property type="entry name" value="Hydrolase_like"/>
    <property type="match status" value="1"/>
</dbReference>
<dbReference type="FunFam" id="3.40.50.1000:FF:000069">
    <property type="entry name" value="HAD-superfamily subfamily IIA hydrolase"/>
    <property type="match status" value="1"/>
</dbReference>
<dbReference type="InterPro" id="IPR050324">
    <property type="entry name" value="CDP-alcohol_PTase-I"/>
</dbReference>
<accession>A0AAD4HZG7</accession>
<proteinExistence type="predicted"/>
<dbReference type="Gene3D" id="3.40.50.1000">
    <property type="entry name" value="HAD superfamily/HAD-like"/>
    <property type="match status" value="2"/>
</dbReference>
<evidence type="ECO:0008006" key="4">
    <source>
        <dbReference type="Google" id="ProtNLM"/>
    </source>
</evidence>
<feature type="compositionally biased region" description="Low complexity" evidence="1">
    <location>
        <begin position="47"/>
        <end position="65"/>
    </location>
</feature>
<name>A0AAD4HZG7_9PEZI</name>
<sequence length="477" mass="52039">MSSLSAPKRPGMCPRQVSSSSFADAFDDARRRLDELGVQEPGEDEVLSPALSSSSSTTDESALGSPGETESPLSPSTPFTAPITPAADPDVADDFAFAFDIDGVLIRGGKPIPEAIEAMRVLNGENEWGVKVPYIFLTNGGGKFETERCRDLSEQLEIDVSPGQFICGHTPMREFADRYGTVLVVGGEGEKCRDVAESYGFRDVITPGDILRANASTAPFRKLTESELANSRDLLARHGATKLSDIVIEAVFVFADSRDWASDLQIILDIAQSRGGRLETRSATFDEGPPIYFSHNDVLWSAAHEHARLGMGALRRIVETVFEDTSGGKKLETHAFGKPQVSTFEFATRLLQQWRAQQHGLADSAPPRTVYFVGDTPESDIRGTNAMDAKAENEWYSILVKTGVYQDGTEPRYKPRKLVDTVLDAVHHGIRREMVRLGSRKSTGGRMLPLDDAALKAVGEGRTPSFEVQDDPFLAVV</sequence>
<dbReference type="AlphaFoldDB" id="A0AAD4HZG7"/>
<dbReference type="PANTHER" id="PTHR14269">
    <property type="entry name" value="CDP-DIACYLGLYCEROL--GLYCEROL-3-PHOSPHATE 3-PHOSPHATIDYLTRANSFERASE-RELATED"/>
    <property type="match status" value="1"/>
</dbReference>
<dbReference type="GO" id="GO:0046474">
    <property type="term" value="P:glycerophospholipid biosynthetic process"/>
    <property type="evidence" value="ECO:0007669"/>
    <property type="project" value="TreeGrafter"/>
</dbReference>
<evidence type="ECO:0000313" key="3">
    <source>
        <dbReference type="Proteomes" id="UP001197093"/>
    </source>
</evidence>
<feature type="compositionally biased region" description="Low complexity" evidence="1">
    <location>
        <begin position="77"/>
        <end position="86"/>
    </location>
</feature>
<gene>
    <name evidence="2" type="ORF">NEMBOFW57_009120</name>
</gene>
<dbReference type="EMBL" id="JAHCVI010000004">
    <property type="protein sequence ID" value="KAG7286803.1"/>
    <property type="molecule type" value="Genomic_DNA"/>
</dbReference>
<dbReference type="InterPro" id="IPR023214">
    <property type="entry name" value="HAD_sf"/>
</dbReference>
<dbReference type="InterPro" id="IPR006357">
    <property type="entry name" value="HAD-SF_hydro_IIA"/>
</dbReference>
<comment type="caution">
    <text evidence="2">The sequence shown here is derived from an EMBL/GenBank/DDBJ whole genome shotgun (WGS) entry which is preliminary data.</text>
</comment>
<dbReference type="Proteomes" id="UP001197093">
    <property type="component" value="Unassembled WGS sequence"/>
</dbReference>
<evidence type="ECO:0000313" key="2">
    <source>
        <dbReference type="EMBL" id="KAG7286803.1"/>
    </source>
</evidence>
<feature type="region of interest" description="Disordered" evidence="1">
    <location>
        <begin position="1"/>
        <end position="86"/>
    </location>
</feature>
<keyword evidence="3" id="KW-1185">Reference proteome</keyword>
<dbReference type="InterPro" id="IPR006353">
    <property type="entry name" value="HAD-SF_hydro_IIA_CECR5"/>
</dbReference>